<reference evidence="2 3" key="1">
    <citation type="submission" date="2016-08" db="EMBL/GenBank/DDBJ databases">
        <authorList>
            <person name="Seilhamer J.J."/>
        </authorList>
    </citation>
    <scope>NUCLEOTIDE SEQUENCE [LARGE SCALE GENOMIC DNA]</scope>
    <source>
        <strain evidence="2 3">BRTC-1</strain>
    </source>
</reference>
<evidence type="ECO:0000313" key="2">
    <source>
        <dbReference type="EMBL" id="AOA58669.1"/>
    </source>
</evidence>
<dbReference type="RefSeq" id="WP_067555555.1">
    <property type="nucleotide sequence ID" value="NZ_CP016895.1"/>
</dbReference>
<dbReference type="EMBL" id="CP016895">
    <property type="protein sequence ID" value="AOA58669.1"/>
    <property type="molecule type" value="Genomic_DNA"/>
</dbReference>
<dbReference type="OrthoDB" id="6710000at2"/>
<name>A0A1B2M0H7_9GAMM</name>
<keyword evidence="1" id="KW-0175">Coiled coil</keyword>
<dbReference type="Proteomes" id="UP000093391">
    <property type="component" value="Chromosome"/>
</dbReference>
<proteinExistence type="predicted"/>
<gene>
    <name evidence="2" type="ORF">BFG52_10095</name>
</gene>
<dbReference type="KEGG" id="ala:BFG52_10095"/>
<dbReference type="AlphaFoldDB" id="A0A1B2M0H7"/>
<sequence length="163" mass="19154">MLDIYLTDLNQRIQFKDYPAEHPVKFVLNFKKIFPSVMELLLPVLPDDEDLEHMTWESTQADFDIFKQLLSEWACIELRLHAMAHYKNKAFADQLVKKAQAKRKALKQQHSNLNQVSLDYVFMHEVHAQLDAELIDLGEKFYLPVLRQNWRGLVDSSVLILKS</sequence>
<dbReference type="STRING" id="1789224.BFG52_10095"/>
<evidence type="ECO:0000313" key="3">
    <source>
        <dbReference type="Proteomes" id="UP000093391"/>
    </source>
</evidence>
<feature type="coiled-coil region" evidence="1">
    <location>
        <begin position="89"/>
        <end position="116"/>
    </location>
</feature>
<evidence type="ECO:0000256" key="1">
    <source>
        <dbReference type="SAM" id="Coils"/>
    </source>
</evidence>
<protein>
    <submittedName>
        <fullName evidence="2">Uncharacterized protein</fullName>
    </submittedName>
</protein>
<accession>A0A1B2M0H7</accession>
<organism evidence="2 3">
    <name type="scientific">Acinetobacter larvae</name>
    <dbReference type="NCBI Taxonomy" id="1789224"/>
    <lineage>
        <taxon>Bacteria</taxon>
        <taxon>Pseudomonadati</taxon>
        <taxon>Pseudomonadota</taxon>
        <taxon>Gammaproteobacteria</taxon>
        <taxon>Moraxellales</taxon>
        <taxon>Moraxellaceae</taxon>
        <taxon>Acinetobacter</taxon>
    </lineage>
</organism>
<keyword evidence="3" id="KW-1185">Reference proteome</keyword>